<dbReference type="Proteomes" id="UP000027665">
    <property type="component" value="Unassembled WGS sequence"/>
</dbReference>
<keyword evidence="4" id="KW-1185">Reference proteome</keyword>
<dbReference type="InterPro" id="IPR020904">
    <property type="entry name" value="Sc_DH/Rdtase_CS"/>
</dbReference>
<keyword evidence="1" id="KW-0560">Oxidoreductase</keyword>
<dbReference type="PANTHER" id="PTHR44229">
    <property type="entry name" value="15-HYDROXYPROSTAGLANDIN DEHYDROGENASE [NAD(+)]"/>
    <property type="match status" value="1"/>
</dbReference>
<dbReference type="GO" id="GO:0005737">
    <property type="term" value="C:cytoplasm"/>
    <property type="evidence" value="ECO:0007669"/>
    <property type="project" value="TreeGrafter"/>
</dbReference>
<protein>
    <recommendedName>
        <fullName evidence="5">Short-chain dehydrogenase</fullName>
    </recommendedName>
</protein>
<dbReference type="PRINTS" id="PR00081">
    <property type="entry name" value="GDHRDH"/>
</dbReference>
<dbReference type="SUPFAM" id="SSF51735">
    <property type="entry name" value="NAD(P)-binding Rossmann-fold domains"/>
    <property type="match status" value="1"/>
</dbReference>
<dbReference type="Pfam" id="PF00106">
    <property type="entry name" value="adh_short"/>
    <property type="match status" value="1"/>
</dbReference>
<dbReference type="GeneID" id="90984796"/>
<comment type="similarity">
    <text evidence="2">Belongs to the short-chain dehydrogenases/reductases (SDR) family.</text>
</comment>
<gene>
    <name evidence="3" type="ORF">EH55_04615</name>
</gene>
<evidence type="ECO:0000313" key="4">
    <source>
        <dbReference type="Proteomes" id="UP000027665"/>
    </source>
</evidence>
<dbReference type="AlphaFoldDB" id="A0A073IR82"/>
<dbReference type="eggNOG" id="COG4221">
    <property type="taxonomic scope" value="Bacteria"/>
</dbReference>
<evidence type="ECO:0000313" key="3">
    <source>
        <dbReference type="EMBL" id="KEJ92289.1"/>
    </source>
</evidence>
<dbReference type="InterPro" id="IPR036291">
    <property type="entry name" value="NAD(P)-bd_dom_sf"/>
</dbReference>
<dbReference type="PANTHER" id="PTHR44229:SF4">
    <property type="entry name" value="15-HYDROXYPROSTAGLANDIN DEHYDROGENASE [NAD(+)]"/>
    <property type="match status" value="1"/>
</dbReference>
<dbReference type="Gene3D" id="3.40.50.720">
    <property type="entry name" value="NAD(P)-binding Rossmann-like Domain"/>
    <property type="match status" value="1"/>
</dbReference>
<sequence>MSDMFEGKVALVTGAASGFGLGICKRLLLEGAKAVWITDYIQRDLDLAARELEAEYPGRVFSMLVDVGEKGAIEKAIENAAADSGRLDFLFNNAGRPMTKPALDIEPEDFRRLIDVNYVGVVMGTLAALKVMEGQGGGYVVNAASLAGLVPAPFQCAYASTKAAVIAFTRSLAYEYADTDIHFSQYAPANVATSIFSAEYSESLRKKGLSEEEIAEKIKDVKPPKGAVPLEKALDILFEGIENYRTDIPVGDDALFLDEMFCKDRKAFEKTVLELGAKRRAFYRTVRELESRGESAAGVPFPG</sequence>
<evidence type="ECO:0000256" key="2">
    <source>
        <dbReference type="RuleBase" id="RU000363"/>
    </source>
</evidence>
<name>A0A073IR82_9BACT</name>
<dbReference type="RefSeq" id="WP_051682722.1">
    <property type="nucleotide sequence ID" value="NZ_CAMETI010000025.1"/>
</dbReference>
<organism evidence="3 4">
    <name type="scientific">Synergistes jonesii</name>
    <dbReference type="NCBI Taxonomy" id="2754"/>
    <lineage>
        <taxon>Bacteria</taxon>
        <taxon>Thermotogati</taxon>
        <taxon>Synergistota</taxon>
        <taxon>Synergistia</taxon>
        <taxon>Synergistales</taxon>
        <taxon>Synergistaceae</taxon>
        <taxon>Synergistes</taxon>
    </lineage>
</organism>
<dbReference type="EMBL" id="JMKI01000031">
    <property type="protein sequence ID" value="KEJ92289.1"/>
    <property type="molecule type" value="Genomic_DNA"/>
</dbReference>
<evidence type="ECO:0000256" key="1">
    <source>
        <dbReference type="ARBA" id="ARBA00023002"/>
    </source>
</evidence>
<dbReference type="PRINTS" id="PR00080">
    <property type="entry name" value="SDRFAMILY"/>
</dbReference>
<dbReference type="OrthoDB" id="9775296at2"/>
<proteinExistence type="inferred from homology"/>
<dbReference type="PROSITE" id="PS00061">
    <property type="entry name" value="ADH_SHORT"/>
    <property type="match status" value="1"/>
</dbReference>
<dbReference type="GO" id="GO:0016616">
    <property type="term" value="F:oxidoreductase activity, acting on the CH-OH group of donors, NAD or NADP as acceptor"/>
    <property type="evidence" value="ECO:0007669"/>
    <property type="project" value="TreeGrafter"/>
</dbReference>
<dbReference type="CDD" id="cd05233">
    <property type="entry name" value="SDR_c"/>
    <property type="match status" value="1"/>
</dbReference>
<reference evidence="3 4" key="1">
    <citation type="submission" date="2014-04" db="EMBL/GenBank/DDBJ databases">
        <title>Draft Genome Sequence of Synergistes jonesii.</title>
        <authorList>
            <person name="Coil D.A."/>
            <person name="Eisen J.A."/>
            <person name="Holland-Moritz H.E."/>
        </authorList>
    </citation>
    <scope>NUCLEOTIDE SEQUENCE [LARGE SCALE GENOMIC DNA]</scope>
    <source>
        <strain evidence="3 4">78-1</strain>
    </source>
</reference>
<dbReference type="STRING" id="2754.EH55_04615"/>
<dbReference type="InterPro" id="IPR002347">
    <property type="entry name" value="SDR_fam"/>
</dbReference>
<accession>A0A073IR82</accession>
<evidence type="ECO:0008006" key="5">
    <source>
        <dbReference type="Google" id="ProtNLM"/>
    </source>
</evidence>
<comment type="caution">
    <text evidence="3">The sequence shown here is derived from an EMBL/GenBank/DDBJ whole genome shotgun (WGS) entry which is preliminary data.</text>
</comment>